<organism evidence="1 2">
    <name type="scientific">Paramecium sonneborni</name>
    <dbReference type="NCBI Taxonomy" id="65129"/>
    <lineage>
        <taxon>Eukaryota</taxon>
        <taxon>Sar</taxon>
        <taxon>Alveolata</taxon>
        <taxon>Ciliophora</taxon>
        <taxon>Intramacronucleata</taxon>
        <taxon>Oligohymenophorea</taxon>
        <taxon>Peniculida</taxon>
        <taxon>Parameciidae</taxon>
        <taxon>Paramecium</taxon>
    </lineage>
</organism>
<dbReference type="Proteomes" id="UP000692954">
    <property type="component" value="Unassembled WGS sequence"/>
</dbReference>
<evidence type="ECO:0000313" key="2">
    <source>
        <dbReference type="Proteomes" id="UP000692954"/>
    </source>
</evidence>
<comment type="caution">
    <text evidence="1">The sequence shown here is derived from an EMBL/GenBank/DDBJ whole genome shotgun (WGS) entry which is preliminary data.</text>
</comment>
<name>A0A8S1KAB4_9CILI</name>
<gene>
    <name evidence="1" type="ORF">PSON_ATCC_30995.1.T0040360</name>
</gene>
<dbReference type="EMBL" id="CAJJDN010000004">
    <property type="protein sequence ID" value="CAD8049876.1"/>
    <property type="molecule type" value="Genomic_DNA"/>
</dbReference>
<proteinExistence type="predicted"/>
<evidence type="ECO:0000313" key="1">
    <source>
        <dbReference type="EMBL" id="CAD8049876.1"/>
    </source>
</evidence>
<keyword evidence="2" id="KW-1185">Reference proteome</keyword>
<accession>A0A8S1KAB4</accession>
<protein>
    <submittedName>
        <fullName evidence="1">Uncharacterized protein</fullName>
    </submittedName>
</protein>
<dbReference type="AlphaFoldDB" id="A0A8S1KAB4"/>
<sequence>MSQEEENTIQMFNLYQQVLMLILTISTHSMKQKPMYKKYIRILINTIG</sequence>
<reference evidence="1" key="1">
    <citation type="submission" date="2021-01" db="EMBL/GenBank/DDBJ databases">
        <authorList>
            <consortium name="Genoscope - CEA"/>
            <person name="William W."/>
        </authorList>
    </citation>
    <scope>NUCLEOTIDE SEQUENCE</scope>
</reference>